<protein>
    <submittedName>
        <fullName evidence="2">Uncharacterized protein</fullName>
    </submittedName>
</protein>
<evidence type="ECO:0000256" key="1">
    <source>
        <dbReference type="SAM" id="Phobius"/>
    </source>
</evidence>
<keyword evidence="3" id="KW-1185">Reference proteome</keyword>
<evidence type="ECO:0000313" key="2">
    <source>
        <dbReference type="EMBL" id="QPC81604.1"/>
    </source>
</evidence>
<keyword evidence="1" id="KW-0472">Membrane</keyword>
<feature type="transmembrane region" description="Helical" evidence="1">
    <location>
        <begin position="55"/>
        <end position="76"/>
    </location>
</feature>
<keyword evidence="1" id="KW-1133">Transmembrane helix</keyword>
<keyword evidence="1" id="KW-0812">Transmembrane</keyword>
<organism evidence="2 3">
    <name type="scientific">Phototrophicus methaneseepsis</name>
    <dbReference type="NCBI Taxonomy" id="2710758"/>
    <lineage>
        <taxon>Bacteria</taxon>
        <taxon>Bacillati</taxon>
        <taxon>Chloroflexota</taxon>
        <taxon>Candidatus Thermofontia</taxon>
        <taxon>Phototrophicales</taxon>
        <taxon>Phototrophicaceae</taxon>
        <taxon>Phototrophicus</taxon>
    </lineage>
</organism>
<gene>
    <name evidence="2" type="ORF">G4Y79_18185</name>
</gene>
<dbReference type="Proteomes" id="UP000594468">
    <property type="component" value="Chromosome"/>
</dbReference>
<evidence type="ECO:0000313" key="3">
    <source>
        <dbReference type="Proteomes" id="UP000594468"/>
    </source>
</evidence>
<reference evidence="2 3" key="1">
    <citation type="submission" date="2020-02" db="EMBL/GenBank/DDBJ databases">
        <authorList>
            <person name="Zheng R.K."/>
            <person name="Sun C.M."/>
        </authorList>
    </citation>
    <scope>NUCLEOTIDE SEQUENCE [LARGE SCALE GENOMIC DNA]</scope>
    <source>
        <strain evidence="3">rifampicinis</strain>
    </source>
</reference>
<dbReference type="KEGG" id="pmet:G4Y79_18185"/>
<proteinExistence type="predicted"/>
<dbReference type="AlphaFoldDB" id="A0A7S8E780"/>
<dbReference type="EMBL" id="CP062983">
    <property type="protein sequence ID" value="QPC81604.1"/>
    <property type="molecule type" value="Genomic_DNA"/>
</dbReference>
<accession>A0A7S8E780</accession>
<dbReference type="RefSeq" id="WP_195169676.1">
    <property type="nucleotide sequence ID" value="NZ_CP062983.1"/>
</dbReference>
<sequence length="88" mass="10082">MRLTGFAVLLCCSLPLLFMGLLMLGNPEVRGFFWDMLDNIRHWLRLPPRKRYPERVLTLFAILLLIFSASFAVIALNGQSVTLFLSEP</sequence>
<name>A0A7S8E780_9CHLR</name>